<dbReference type="AlphaFoldDB" id="A0A8E2EIE2"/>
<dbReference type="Proteomes" id="UP000250266">
    <property type="component" value="Unassembled WGS sequence"/>
</dbReference>
<proteinExistence type="predicted"/>
<evidence type="ECO:0000313" key="1">
    <source>
        <dbReference type="EMBL" id="OCK84371.1"/>
    </source>
</evidence>
<name>A0A8E2EIE2_9PEZI</name>
<reference evidence="1 2" key="1">
    <citation type="journal article" date="2016" name="Nat. Commun.">
        <title>Ectomycorrhizal ecology is imprinted in the genome of the dominant symbiotic fungus Cenococcum geophilum.</title>
        <authorList>
            <consortium name="DOE Joint Genome Institute"/>
            <person name="Peter M."/>
            <person name="Kohler A."/>
            <person name="Ohm R.A."/>
            <person name="Kuo A."/>
            <person name="Krutzmann J."/>
            <person name="Morin E."/>
            <person name="Arend M."/>
            <person name="Barry K.W."/>
            <person name="Binder M."/>
            <person name="Choi C."/>
            <person name="Clum A."/>
            <person name="Copeland A."/>
            <person name="Grisel N."/>
            <person name="Haridas S."/>
            <person name="Kipfer T."/>
            <person name="LaButti K."/>
            <person name="Lindquist E."/>
            <person name="Lipzen A."/>
            <person name="Maire R."/>
            <person name="Meier B."/>
            <person name="Mihaltcheva S."/>
            <person name="Molinier V."/>
            <person name="Murat C."/>
            <person name="Poggeler S."/>
            <person name="Quandt C.A."/>
            <person name="Sperisen C."/>
            <person name="Tritt A."/>
            <person name="Tisserant E."/>
            <person name="Crous P.W."/>
            <person name="Henrissat B."/>
            <person name="Nehls U."/>
            <person name="Egli S."/>
            <person name="Spatafora J.W."/>
            <person name="Grigoriev I.V."/>
            <person name="Martin F.M."/>
        </authorList>
    </citation>
    <scope>NUCLEOTIDE SEQUENCE [LARGE SCALE GENOMIC DNA]</scope>
    <source>
        <strain evidence="1 2">CBS 459.81</strain>
    </source>
</reference>
<protein>
    <submittedName>
        <fullName evidence="1">Uncharacterized protein</fullName>
    </submittedName>
</protein>
<sequence>MATLELCGFFASLTFQRAEVAELFEGLESVLRESFTGIMDSKKQLDRCRTQRDNDGRASTKTFEERHWSQEDKDIVKHHNEIVVSLVRNIQDLHRIKTKYIHCFVQR</sequence>
<accession>A0A8E2EIE2</accession>
<evidence type="ECO:0000313" key="2">
    <source>
        <dbReference type="Proteomes" id="UP000250266"/>
    </source>
</evidence>
<organism evidence="1 2">
    <name type="scientific">Lepidopterella palustris CBS 459.81</name>
    <dbReference type="NCBI Taxonomy" id="1314670"/>
    <lineage>
        <taxon>Eukaryota</taxon>
        <taxon>Fungi</taxon>
        <taxon>Dikarya</taxon>
        <taxon>Ascomycota</taxon>
        <taxon>Pezizomycotina</taxon>
        <taxon>Dothideomycetes</taxon>
        <taxon>Pleosporomycetidae</taxon>
        <taxon>Mytilinidiales</taxon>
        <taxon>Argynnaceae</taxon>
        <taxon>Lepidopterella</taxon>
    </lineage>
</organism>
<keyword evidence="2" id="KW-1185">Reference proteome</keyword>
<gene>
    <name evidence="1" type="ORF">K432DRAFT_461629</name>
</gene>
<dbReference type="EMBL" id="KV744839">
    <property type="protein sequence ID" value="OCK84371.1"/>
    <property type="molecule type" value="Genomic_DNA"/>
</dbReference>